<dbReference type="InterPro" id="IPR006543">
    <property type="entry name" value="Histidinol-phos"/>
</dbReference>
<dbReference type="PANTHER" id="PTHR42891:SF1">
    <property type="entry name" value="D-GLYCERO-BETA-D-MANNO-HEPTOSE-1,7-BISPHOSPHATE 7-PHOSPHATASE"/>
    <property type="match status" value="1"/>
</dbReference>
<comment type="similarity">
    <text evidence="2">Belongs to the GmhB family.</text>
</comment>
<keyword evidence="4" id="KW-0479">Metal-binding</keyword>
<reference evidence="8" key="1">
    <citation type="submission" date="2024-02" db="EMBL/GenBank/DDBJ databases">
        <title>Sediminibacterium planktonica sp. nov. and Sediminibacterium longus sp. nov., isolated from surface lake and river water.</title>
        <authorList>
            <person name="Watanabe K."/>
            <person name="Takemine S."/>
            <person name="Ishii Y."/>
            <person name="Ogata Y."/>
            <person name="Shindo C."/>
            <person name="Suda W."/>
        </authorList>
    </citation>
    <scope>NUCLEOTIDE SEQUENCE</scope>
    <source>
        <strain evidence="8">KACHI17</strain>
    </source>
</reference>
<accession>A0AAT9GFS5</accession>
<dbReference type="NCBIfam" id="TIGR01662">
    <property type="entry name" value="HAD-SF-IIIA"/>
    <property type="match status" value="1"/>
</dbReference>
<proteinExistence type="inferred from homology"/>
<gene>
    <name evidence="8" type="ORF">KACHI17_04190</name>
</gene>
<evidence type="ECO:0000256" key="4">
    <source>
        <dbReference type="ARBA" id="ARBA00022723"/>
    </source>
</evidence>
<dbReference type="Gene3D" id="3.40.50.1000">
    <property type="entry name" value="HAD superfamily/HAD-like"/>
    <property type="match status" value="1"/>
</dbReference>
<dbReference type="AlphaFoldDB" id="A0AAT9GFS5"/>
<dbReference type="GO" id="GO:0005975">
    <property type="term" value="P:carbohydrate metabolic process"/>
    <property type="evidence" value="ECO:0007669"/>
    <property type="project" value="InterPro"/>
</dbReference>
<name>A0AAT9GFS5_9BACT</name>
<dbReference type="Pfam" id="PF13242">
    <property type="entry name" value="Hydrolase_like"/>
    <property type="match status" value="1"/>
</dbReference>
<evidence type="ECO:0000256" key="2">
    <source>
        <dbReference type="ARBA" id="ARBA00005628"/>
    </source>
</evidence>
<keyword evidence="5" id="KW-0378">Hydrolase</keyword>
<dbReference type="InterPro" id="IPR023214">
    <property type="entry name" value="HAD_sf"/>
</dbReference>
<dbReference type="InterPro" id="IPR006549">
    <property type="entry name" value="HAD-SF_hydro_IIIA"/>
</dbReference>
<dbReference type="PANTHER" id="PTHR42891">
    <property type="entry name" value="D-GLYCERO-BETA-D-MANNO-HEPTOSE-1,7-BISPHOSPHATE 7-PHOSPHATASE"/>
    <property type="match status" value="1"/>
</dbReference>
<protein>
    <recommendedName>
        <fullName evidence="7">D,D-heptose 1,7-bisphosphate phosphatase</fullName>
    </recommendedName>
</protein>
<sequence length="188" mass="21418">MFQLEHITKDWTLFLDRDGVINHEKNNDYILHKGEFHFYDGVVNALAYLRPLFRYIVLVTNQKGVGKGLMRLEDLQEIHSHMNLEIEKAGGSIDKIYFCSDLSDDSPNRKPNPGMAFQAQQDFPDIDLSKSIMLGNRPSDMRFGRNAGMHTVFVATTHPEVAFPHPDIDLRFSNLPAFAEALSNLRGL</sequence>
<evidence type="ECO:0000256" key="1">
    <source>
        <dbReference type="ARBA" id="ARBA00004496"/>
    </source>
</evidence>
<dbReference type="RefSeq" id="WP_353549856.1">
    <property type="nucleotide sequence ID" value="NZ_AP029612.1"/>
</dbReference>
<dbReference type="InterPro" id="IPR036412">
    <property type="entry name" value="HAD-like_sf"/>
</dbReference>
<dbReference type="NCBIfam" id="TIGR01656">
    <property type="entry name" value="Histidinol-ppas"/>
    <property type="match status" value="1"/>
</dbReference>
<dbReference type="InterPro" id="IPR004446">
    <property type="entry name" value="Heptose_bisP_phosphatase"/>
</dbReference>
<dbReference type="SUPFAM" id="SSF56784">
    <property type="entry name" value="HAD-like"/>
    <property type="match status" value="1"/>
</dbReference>
<evidence type="ECO:0000313" key="8">
    <source>
        <dbReference type="EMBL" id="BFG69538.1"/>
    </source>
</evidence>
<dbReference type="GO" id="GO:0016791">
    <property type="term" value="F:phosphatase activity"/>
    <property type="evidence" value="ECO:0007669"/>
    <property type="project" value="InterPro"/>
</dbReference>
<evidence type="ECO:0000256" key="7">
    <source>
        <dbReference type="ARBA" id="ARBA00031828"/>
    </source>
</evidence>
<evidence type="ECO:0000256" key="3">
    <source>
        <dbReference type="ARBA" id="ARBA00022490"/>
    </source>
</evidence>
<evidence type="ECO:0000256" key="5">
    <source>
        <dbReference type="ARBA" id="ARBA00022801"/>
    </source>
</evidence>
<comment type="subcellular location">
    <subcellularLocation>
        <location evidence="1">Cytoplasm</location>
    </subcellularLocation>
</comment>
<keyword evidence="6" id="KW-0119">Carbohydrate metabolism</keyword>
<evidence type="ECO:0000256" key="6">
    <source>
        <dbReference type="ARBA" id="ARBA00023277"/>
    </source>
</evidence>
<dbReference type="EMBL" id="AP029612">
    <property type="protein sequence ID" value="BFG69538.1"/>
    <property type="molecule type" value="Genomic_DNA"/>
</dbReference>
<keyword evidence="3" id="KW-0963">Cytoplasm</keyword>
<dbReference type="GO" id="GO:0046872">
    <property type="term" value="F:metal ion binding"/>
    <property type="evidence" value="ECO:0007669"/>
    <property type="project" value="UniProtKB-KW"/>
</dbReference>
<dbReference type="GO" id="GO:0005737">
    <property type="term" value="C:cytoplasm"/>
    <property type="evidence" value="ECO:0007669"/>
    <property type="project" value="UniProtKB-SubCell"/>
</dbReference>
<organism evidence="8">
    <name type="scientific">Sediminibacterium sp. KACHI17</name>
    <dbReference type="NCBI Taxonomy" id="1751071"/>
    <lineage>
        <taxon>Bacteria</taxon>
        <taxon>Pseudomonadati</taxon>
        <taxon>Bacteroidota</taxon>
        <taxon>Chitinophagia</taxon>
        <taxon>Chitinophagales</taxon>
        <taxon>Chitinophagaceae</taxon>
        <taxon>Sediminibacterium</taxon>
    </lineage>
</organism>